<reference evidence="7 8" key="1">
    <citation type="submission" date="2016-10" db="EMBL/GenBank/DDBJ databases">
        <authorList>
            <person name="de Groot N.N."/>
        </authorList>
    </citation>
    <scope>NUCLEOTIDE SEQUENCE [LARGE SCALE GENOMIC DNA]</scope>
    <source>
        <strain evidence="7 8">DSM 17862</strain>
    </source>
</reference>
<dbReference type="PANTHER" id="PTHR31760">
    <property type="entry name" value="S-ADENOSYL-L-METHIONINE-DEPENDENT METHYLTRANSFERASES SUPERFAMILY PROTEIN"/>
    <property type="match status" value="1"/>
</dbReference>
<keyword evidence="1 6" id="KW-0963">Cytoplasm</keyword>
<dbReference type="GO" id="GO:0070043">
    <property type="term" value="F:rRNA (guanine-N7-)-methyltransferase activity"/>
    <property type="evidence" value="ECO:0007669"/>
    <property type="project" value="UniProtKB-UniRule"/>
</dbReference>
<feature type="binding site" evidence="6">
    <location>
        <begin position="117"/>
        <end position="118"/>
    </location>
    <ligand>
        <name>S-adenosyl-L-methionine</name>
        <dbReference type="ChEBI" id="CHEBI:59789"/>
    </ligand>
</feature>
<evidence type="ECO:0000313" key="7">
    <source>
        <dbReference type="EMBL" id="SES97824.1"/>
    </source>
</evidence>
<keyword evidence="3 6" id="KW-0489">Methyltransferase</keyword>
<dbReference type="InterPro" id="IPR029063">
    <property type="entry name" value="SAM-dependent_MTases_sf"/>
</dbReference>
<comment type="catalytic activity">
    <reaction evidence="6">
        <text>guanosine(527) in 16S rRNA + S-adenosyl-L-methionine = N(7)-methylguanosine(527) in 16S rRNA + S-adenosyl-L-homocysteine</text>
        <dbReference type="Rhea" id="RHEA:42732"/>
        <dbReference type="Rhea" id="RHEA-COMP:10209"/>
        <dbReference type="Rhea" id="RHEA-COMP:10210"/>
        <dbReference type="ChEBI" id="CHEBI:57856"/>
        <dbReference type="ChEBI" id="CHEBI:59789"/>
        <dbReference type="ChEBI" id="CHEBI:74269"/>
        <dbReference type="ChEBI" id="CHEBI:74480"/>
        <dbReference type="EC" id="2.1.1.170"/>
    </reaction>
</comment>
<comment type="subcellular location">
    <subcellularLocation>
        <location evidence="6">Cytoplasm</location>
    </subcellularLocation>
</comment>
<dbReference type="Pfam" id="PF02527">
    <property type="entry name" value="GidB"/>
    <property type="match status" value="1"/>
</dbReference>
<evidence type="ECO:0000256" key="5">
    <source>
        <dbReference type="ARBA" id="ARBA00022691"/>
    </source>
</evidence>
<keyword evidence="5 6" id="KW-0949">S-adenosyl-L-methionine</keyword>
<comment type="similarity">
    <text evidence="6">Belongs to the methyltransferase superfamily. RNA methyltransferase RsmG family.</text>
</comment>
<dbReference type="EMBL" id="FOHO01000002">
    <property type="protein sequence ID" value="SES97824.1"/>
    <property type="molecule type" value="Genomic_DNA"/>
</dbReference>
<keyword evidence="8" id="KW-1185">Reference proteome</keyword>
<dbReference type="AlphaFoldDB" id="A0A1I0ATZ0"/>
<evidence type="ECO:0000256" key="6">
    <source>
        <dbReference type="HAMAP-Rule" id="MF_00074"/>
    </source>
</evidence>
<dbReference type="SUPFAM" id="SSF53335">
    <property type="entry name" value="S-adenosyl-L-methionine-dependent methyltransferases"/>
    <property type="match status" value="1"/>
</dbReference>
<dbReference type="PIRSF" id="PIRSF003078">
    <property type="entry name" value="GidB"/>
    <property type="match status" value="1"/>
</dbReference>
<dbReference type="GO" id="GO:0005829">
    <property type="term" value="C:cytosol"/>
    <property type="evidence" value="ECO:0007669"/>
    <property type="project" value="TreeGrafter"/>
</dbReference>
<dbReference type="InterPro" id="IPR003682">
    <property type="entry name" value="rRNA_ssu_MeTfrase_G"/>
</dbReference>
<dbReference type="RefSeq" id="WP_342707895.1">
    <property type="nucleotide sequence ID" value="NZ_FOHO01000002.1"/>
</dbReference>
<feature type="binding site" evidence="6">
    <location>
        <position position="69"/>
    </location>
    <ligand>
        <name>S-adenosyl-L-methionine</name>
        <dbReference type="ChEBI" id="CHEBI:59789"/>
    </ligand>
</feature>
<gene>
    <name evidence="6" type="primary">rsmG</name>
    <name evidence="7" type="ORF">SAMN04489858_102359</name>
</gene>
<comment type="caution">
    <text evidence="6">Lacks conserved residue(s) required for the propagation of feature annotation.</text>
</comment>
<evidence type="ECO:0000256" key="4">
    <source>
        <dbReference type="ARBA" id="ARBA00022679"/>
    </source>
</evidence>
<comment type="function">
    <text evidence="6">Specifically methylates the N7 position of guanine in position 527 of 16S rRNA.</text>
</comment>
<dbReference type="PANTHER" id="PTHR31760:SF0">
    <property type="entry name" value="S-ADENOSYL-L-METHIONINE-DEPENDENT METHYLTRANSFERASES SUPERFAMILY PROTEIN"/>
    <property type="match status" value="1"/>
</dbReference>
<dbReference type="Proteomes" id="UP000199180">
    <property type="component" value="Unassembled WGS sequence"/>
</dbReference>
<keyword evidence="4 6" id="KW-0808">Transferase</keyword>
<dbReference type="EC" id="2.1.1.170" evidence="6"/>
<dbReference type="HAMAP" id="MF_00074">
    <property type="entry name" value="16SrRNA_methyltr_G"/>
    <property type="match status" value="1"/>
</dbReference>
<evidence type="ECO:0000313" key="8">
    <source>
        <dbReference type="Proteomes" id="UP000199180"/>
    </source>
</evidence>
<sequence>MRMHVSRETTARLDAYQDLIRKWNPRINLVAPSTLDDLKGRHIDDCLQLAAQVSAVSGSWVDIGSGGGFPGIVLAIALADQDLLITLIESDQRKSTFLRTAIRELDLKNAQVLTARIEQATRQNADYLSARALAPLPRLMPYLTRHLGANGQAWLMKGQRWQDEVDEARQAWAFDVESYESVTQPGAAILKISGVTHE</sequence>
<dbReference type="STRING" id="364199.SAMN04489858_102359"/>
<dbReference type="NCBIfam" id="TIGR00138">
    <property type="entry name" value="rsmG_gidB"/>
    <property type="match status" value="1"/>
</dbReference>
<organism evidence="7 8">
    <name type="scientific">Paracoccus homiensis</name>
    <dbReference type="NCBI Taxonomy" id="364199"/>
    <lineage>
        <taxon>Bacteria</taxon>
        <taxon>Pseudomonadati</taxon>
        <taxon>Pseudomonadota</taxon>
        <taxon>Alphaproteobacteria</taxon>
        <taxon>Rhodobacterales</taxon>
        <taxon>Paracoccaceae</taxon>
        <taxon>Paracoccus</taxon>
    </lineage>
</organism>
<evidence type="ECO:0000256" key="2">
    <source>
        <dbReference type="ARBA" id="ARBA00022552"/>
    </source>
</evidence>
<feature type="binding site" evidence="6">
    <location>
        <position position="131"/>
    </location>
    <ligand>
        <name>S-adenosyl-L-methionine</name>
        <dbReference type="ChEBI" id="CHEBI:59789"/>
    </ligand>
</feature>
<feature type="binding site" evidence="6">
    <location>
        <position position="64"/>
    </location>
    <ligand>
        <name>S-adenosyl-L-methionine</name>
        <dbReference type="ChEBI" id="CHEBI:59789"/>
    </ligand>
</feature>
<name>A0A1I0ATZ0_9RHOB</name>
<evidence type="ECO:0000256" key="1">
    <source>
        <dbReference type="ARBA" id="ARBA00022490"/>
    </source>
</evidence>
<keyword evidence="2 6" id="KW-0698">rRNA processing</keyword>
<accession>A0A1I0ATZ0</accession>
<evidence type="ECO:0000256" key="3">
    <source>
        <dbReference type="ARBA" id="ARBA00022603"/>
    </source>
</evidence>
<protein>
    <recommendedName>
        <fullName evidence="6">Ribosomal RNA small subunit methyltransferase G</fullName>
        <ecNumber evidence="6">2.1.1.170</ecNumber>
    </recommendedName>
    <alternativeName>
        <fullName evidence="6">16S rRNA 7-methylguanosine methyltransferase</fullName>
        <shortName evidence="6">16S rRNA m7G methyltransferase</shortName>
    </alternativeName>
</protein>
<proteinExistence type="inferred from homology"/>
<dbReference type="Gene3D" id="3.40.50.150">
    <property type="entry name" value="Vaccinia Virus protein VP39"/>
    <property type="match status" value="1"/>
</dbReference>